<organism evidence="5 6">
    <name type="scientific">Alteromonas sediminis</name>
    <dbReference type="NCBI Taxonomy" id="2259342"/>
    <lineage>
        <taxon>Bacteria</taxon>
        <taxon>Pseudomonadati</taxon>
        <taxon>Pseudomonadota</taxon>
        <taxon>Gammaproteobacteria</taxon>
        <taxon>Alteromonadales</taxon>
        <taxon>Alteromonadaceae</taxon>
        <taxon>Alteromonas/Salinimonas group</taxon>
        <taxon>Alteromonas</taxon>
    </lineage>
</organism>
<proteinExistence type="inferred from homology"/>
<comment type="similarity">
    <text evidence="1">Belongs to the bacterial solute-binding protein 3 family.</text>
</comment>
<feature type="chain" id="PRO_5018332202" evidence="3">
    <location>
        <begin position="19"/>
        <end position="267"/>
    </location>
</feature>
<dbReference type="Proteomes" id="UP000275281">
    <property type="component" value="Unassembled WGS sequence"/>
</dbReference>
<evidence type="ECO:0000259" key="4">
    <source>
        <dbReference type="Pfam" id="PF00497"/>
    </source>
</evidence>
<reference evidence="5 6" key="1">
    <citation type="submission" date="2018-11" db="EMBL/GenBank/DDBJ databases">
        <authorList>
            <person name="Ye M.-Q."/>
            <person name="Du Z.-J."/>
        </authorList>
    </citation>
    <scope>NUCLEOTIDE SEQUENCE [LARGE SCALE GENOMIC DNA]</scope>
    <source>
        <strain evidence="5 6">U0105</strain>
    </source>
</reference>
<dbReference type="PANTHER" id="PTHR35936">
    <property type="entry name" value="MEMBRANE-BOUND LYTIC MUREIN TRANSGLYCOSYLASE F"/>
    <property type="match status" value="1"/>
</dbReference>
<feature type="signal peptide" evidence="3">
    <location>
        <begin position="1"/>
        <end position="18"/>
    </location>
</feature>
<dbReference type="EMBL" id="RPOK01000001">
    <property type="protein sequence ID" value="RPJ68384.1"/>
    <property type="molecule type" value="Genomic_DNA"/>
</dbReference>
<keyword evidence="2 3" id="KW-0732">Signal</keyword>
<comment type="caution">
    <text evidence="5">The sequence shown here is derived from an EMBL/GenBank/DDBJ whole genome shotgun (WGS) entry which is preliminary data.</text>
</comment>
<accession>A0A3N5ZAZ9</accession>
<evidence type="ECO:0000313" key="5">
    <source>
        <dbReference type="EMBL" id="RPJ68384.1"/>
    </source>
</evidence>
<dbReference type="InterPro" id="IPR001638">
    <property type="entry name" value="Solute-binding_3/MltF_N"/>
</dbReference>
<name>A0A3N5ZAZ9_9ALTE</name>
<dbReference type="RefSeq" id="WP_124026385.1">
    <property type="nucleotide sequence ID" value="NZ_JBHRSN010000005.1"/>
</dbReference>
<dbReference type="PANTHER" id="PTHR35936:SF19">
    <property type="entry name" value="AMINO-ACID-BINDING PROTEIN YXEM-RELATED"/>
    <property type="match status" value="1"/>
</dbReference>
<gene>
    <name evidence="5" type="ORF">DRW07_02950</name>
</gene>
<evidence type="ECO:0000256" key="2">
    <source>
        <dbReference type="ARBA" id="ARBA00022729"/>
    </source>
</evidence>
<sequence length="267" mass="30386">MKVYCTLMMLFLCGACLAQETVLPEECASPLKLSLTTDWYPYVHSQSDAPTSGIDVTLLRRVLSDMGCELEIIHFPERRTLFELELGAFDVGLGASRVAERELLFHYSIPYRQEINRFAFRAEDQDIAAFTRFQQLIENDNVILINLAGWYGEEIEKAKREFNGFVFSDTVVKRLKMLSLNRVDAVVDDELVLCSEIARGNYKDIRLHPMQLSTADIHFIFNKQSISARFVSVFDRALKEAIESGVKSALYARYLKPECSAGTSARE</sequence>
<dbReference type="AlphaFoldDB" id="A0A3N5ZAZ9"/>
<evidence type="ECO:0000256" key="3">
    <source>
        <dbReference type="SAM" id="SignalP"/>
    </source>
</evidence>
<keyword evidence="6" id="KW-1185">Reference proteome</keyword>
<protein>
    <submittedName>
        <fullName evidence="5">ABC transporter substrate-binding protein</fullName>
    </submittedName>
</protein>
<feature type="domain" description="Solute-binding protein family 3/N-terminal" evidence="4">
    <location>
        <begin position="33"/>
        <end position="256"/>
    </location>
</feature>
<dbReference type="SUPFAM" id="SSF53850">
    <property type="entry name" value="Periplasmic binding protein-like II"/>
    <property type="match status" value="1"/>
</dbReference>
<evidence type="ECO:0000256" key="1">
    <source>
        <dbReference type="ARBA" id="ARBA00010333"/>
    </source>
</evidence>
<dbReference type="OrthoDB" id="7304968at2"/>
<evidence type="ECO:0000313" key="6">
    <source>
        <dbReference type="Proteomes" id="UP000275281"/>
    </source>
</evidence>
<dbReference type="Gene3D" id="3.40.190.10">
    <property type="entry name" value="Periplasmic binding protein-like II"/>
    <property type="match status" value="2"/>
</dbReference>
<dbReference type="Pfam" id="PF00497">
    <property type="entry name" value="SBP_bac_3"/>
    <property type="match status" value="1"/>
</dbReference>